<evidence type="ECO:0000313" key="4">
    <source>
        <dbReference type="EMBL" id="NMN99999.1"/>
    </source>
</evidence>
<evidence type="ECO:0000256" key="1">
    <source>
        <dbReference type="SAM" id="Coils"/>
    </source>
</evidence>
<dbReference type="Pfam" id="PF13672">
    <property type="entry name" value="PP2C_2"/>
    <property type="match status" value="1"/>
</dbReference>
<evidence type="ECO:0000259" key="3">
    <source>
        <dbReference type="PROSITE" id="PS51746"/>
    </source>
</evidence>
<feature type="domain" description="PPM-type phosphatase" evidence="3">
    <location>
        <begin position="24"/>
        <end position="258"/>
    </location>
</feature>
<keyword evidence="1" id="KW-0175">Coiled coil</keyword>
<gene>
    <name evidence="4" type="ORF">HH308_02090</name>
</gene>
<dbReference type="GO" id="GO:0004722">
    <property type="term" value="F:protein serine/threonine phosphatase activity"/>
    <property type="evidence" value="ECO:0007669"/>
    <property type="project" value="InterPro"/>
</dbReference>
<proteinExistence type="predicted"/>
<dbReference type="SUPFAM" id="SSF81606">
    <property type="entry name" value="PP2C-like"/>
    <property type="match status" value="1"/>
</dbReference>
<dbReference type="AlphaFoldDB" id="A0A848KNY2"/>
<organism evidence="4 5">
    <name type="scientific">Gordonia asplenii</name>
    <dbReference type="NCBI Taxonomy" id="2725283"/>
    <lineage>
        <taxon>Bacteria</taxon>
        <taxon>Bacillati</taxon>
        <taxon>Actinomycetota</taxon>
        <taxon>Actinomycetes</taxon>
        <taxon>Mycobacteriales</taxon>
        <taxon>Gordoniaceae</taxon>
        <taxon>Gordonia</taxon>
    </lineage>
</organism>
<dbReference type="Gene3D" id="3.60.40.10">
    <property type="entry name" value="PPM-type phosphatase domain"/>
    <property type="match status" value="1"/>
</dbReference>
<dbReference type="EMBL" id="JABBNB010000001">
    <property type="protein sequence ID" value="NMN99999.1"/>
    <property type="molecule type" value="Genomic_DNA"/>
</dbReference>
<accession>A0A848KNY2</accession>
<dbReference type="InterPro" id="IPR001932">
    <property type="entry name" value="PPM-type_phosphatase-like_dom"/>
</dbReference>
<dbReference type="InterPro" id="IPR015655">
    <property type="entry name" value="PP2C"/>
</dbReference>
<dbReference type="PROSITE" id="PS51746">
    <property type="entry name" value="PPM_2"/>
    <property type="match status" value="1"/>
</dbReference>
<comment type="caution">
    <text evidence="4">The sequence shown here is derived from an EMBL/GenBank/DDBJ whole genome shotgun (WGS) entry which is preliminary data.</text>
</comment>
<dbReference type="SMART" id="SM00332">
    <property type="entry name" value="PP2Cc"/>
    <property type="match status" value="1"/>
</dbReference>
<dbReference type="PANTHER" id="PTHR47992">
    <property type="entry name" value="PROTEIN PHOSPHATASE"/>
    <property type="match status" value="1"/>
</dbReference>
<dbReference type="InterPro" id="IPR036457">
    <property type="entry name" value="PPM-type-like_dom_sf"/>
</dbReference>
<dbReference type="RefSeq" id="WP_170192467.1">
    <property type="nucleotide sequence ID" value="NZ_JABBNB010000001.1"/>
</dbReference>
<sequence length="316" mass="33057">MTAAQIVRDDTATGSDVVGGLRLDWSVSCNVGRVREANEDAALVLPGRYLLADGMGGHESGELASEAALLALSEAPVYDEQDATRDKLDELLRSAQRAISDIDSESTRRAGTTATGAVLVTYSDAPHWLVFNIGDSRTYCSRGGLLEQVTIDHSQVQEFVDAGFMTADQARIDPRRNVITRALGAGMSEPQADFFAFETEPGDKLLICSDGLTGELPDEELSELLNAAATPEAATTALVDAALALGAHDNVTVIVVSVADDADDVSSTVVDEAATLNFEAVDDTTVTDASAVDDTDVDDGNGNQGESAASDGTREG</sequence>
<evidence type="ECO:0000313" key="5">
    <source>
        <dbReference type="Proteomes" id="UP000550729"/>
    </source>
</evidence>
<dbReference type="SMART" id="SM00331">
    <property type="entry name" value="PP2C_SIG"/>
    <property type="match status" value="1"/>
</dbReference>
<feature type="coiled-coil region" evidence="1">
    <location>
        <begin position="78"/>
        <end position="105"/>
    </location>
</feature>
<reference evidence="4 5" key="1">
    <citation type="submission" date="2020-04" db="EMBL/GenBank/DDBJ databases">
        <title>Gordonia sp. nov. TBRC 11910.</title>
        <authorList>
            <person name="Suriyachadkun C."/>
        </authorList>
    </citation>
    <scope>NUCLEOTIDE SEQUENCE [LARGE SCALE GENOMIC DNA]</scope>
    <source>
        <strain evidence="4 5">TBRC 11910</strain>
    </source>
</reference>
<dbReference type="CDD" id="cd00143">
    <property type="entry name" value="PP2Cc"/>
    <property type="match status" value="1"/>
</dbReference>
<name>A0A848KNY2_9ACTN</name>
<keyword evidence="5" id="KW-1185">Reference proteome</keyword>
<feature type="region of interest" description="Disordered" evidence="2">
    <location>
        <begin position="287"/>
        <end position="316"/>
    </location>
</feature>
<dbReference type="Proteomes" id="UP000550729">
    <property type="component" value="Unassembled WGS sequence"/>
</dbReference>
<protein>
    <submittedName>
        <fullName evidence="4">Serine/threonine-protein phosphatase</fullName>
    </submittedName>
</protein>
<evidence type="ECO:0000256" key="2">
    <source>
        <dbReference type="SAM" id="MobiDB-lite"/>
    </source>
</evidence>